<dbReference type="Proteomes" id="UP000828236">
    <property type="component" value="Unassembled WGS sequence"/>
</dbReference>
<feature type="active site" evidence="6">
    <location>
        <position position="18"/>
    </location>
</feature>
<dbReference type="EC" id="3.1.3.48" evidence="7"/>
<dbReference type="InterPro" id="IPR036196">
    <property type="entry name" value="Ptyr_pPase_sf"/>
</dbReference>
<comment type="catalytic activity">
    <reaction evidence="7">
        <text>a phosphate monoester + H2O = an alcohol + phosphate</text>
        <dbReference type="Rhea" id="RHEA:15017"/>
        <dbReference type="ChEBI" id="CHEBI:15377"/>
        <dbReference type="ChEBI" id="CHEBI:30879"/>
        <dbReference type="ChEBI" id="CHEBI:43474"/>
        <dbReference type="ChEBI" id="CHEBI:67140"/>
        <dbReference type="EC" id="3.1.3.2"/>
    </reaction>
</comment>
<dbReference type="InterPro" id="IPR002115">
    <property type="entry name" value="Tyr_Pase_low_mol_wt_mml"/>
</dbReference>
<dbReference type="PRINTS" id="PR00720">
    <property type="entry name" value="MAMMALPTPASE"/>
</dbReference>
<dbReference type="EMBL" id="ASGP02000001">
    <property type="protein sequence ID" value="KAH9526862.1"/>
    <property type="molecule type" value="Genomic_DNA"/>
</dbReference>
<dbReference type="PANTHER" id="PTHR11717">
    <property type="entry name" value="LOW MOLECULAR WEIGHT PROTEIN TYROSINE PHOSPHATASE"/>
    <property type="match status" value="1"/>
</dbReference>
<reference evidence="10" key="1">
    <citation type="submission" date="2013-05" db="EMBL/GenBank/DDBJ databases">
        <authorList>
            <person name="Yim A.K.Y."/>
            <person name="Chan T.F."/>
            <person name="Ji K.M."/>
            <person name="Liu X.Y."/>
            <person name="Zhou J.W."/>
            <person name="Li R.Q."/>
            <person name="Yang K.Y."/>
            <person name="Li J."/>
            <person name="Li M."/>
            <person name="Law P.T.W."/>
            <person name="Wu Y.L."/>
            <person name="Cai Z.L."/>
            <person name="Qin H."/>
            <person name="Bao Y."/>
            <person name="Leung R.K.K."/>
            <person name="Ng P.K.S."/>
            <person name="Zou J."/>
            <person name="Zhong X.J."/>
            <person name="Ran P.X."/>
            <person name="Zhong N.S."/>
            <person name="Liu Z.G."/>
            <person name="Tsui S.K.W."/>
        </authorList>
    </citation>
    <scope>NUCLEOTIDE SEQUENCE</scope>
    <source>
        <strain evidence="10">Derf</strain>
        <tissue evidence="10">Whole organism</tissue>
    </source>
</reference>
<evidence type="ECO:0000313" key="10">
    <source>
        <dbReference type="EMBL" id="KAH9526862.1"/>
    </source>
</evidence>
<accession>A0A922I9S2</accession>
<dbReference type="CDD" id="cd16343">
    <property type="entry name" value="LMWPTP"/>
    <property type="match status" value="1"/>
</dbReference>
<keyword evidence="3 7" id="KW-0963">Cytoplasm</keyword>
<comment type="subcellular location">
    <subcellularLocation>
        <location evidence="1 7">Cytoplasm</location>
    </subcellularLocation>
</comment>
<keyword evidence="11" id="KW-1185">Reference proteome</keyword>
<dbReference type="AlphaFoldDB" id="A0A922I9S2"/>
<evidence type="ECO:0000313" key="9">
    <source>
        <dbReference type="EMBL" id="KAH7641143.1"/>
    </source>
</evidence>
<evidence type="ECO:0000256" key="6">
    <source>
        <dbReference type="PIRSR" id="PIRSR617867-1"/>
    </source>
</evidence>
<dbReference type="EMBL" id="SDOV01000004">
    <property type="protein sequence ID" value="KAH7641143.1"/>
    <property type="molecule type" value="Genomic_DNA"/>
</dbReference>
<feature type="domain" description="Phosphotyrosine protein phosphatase I" evidence="8">
    <location>
        <begin position="6"/>
        <end position="154"/>
    </location>
</feature>
<feature type="active site" description="Proton donor" evidence="6">
    <location>
        <position position="127"/>
    </location>
</feature>
<organism evidence="10 11">
    <name type="scientific">Dermatophagoides farinae</name>
    <name type="common">American house dust mite</name>
    <dbReference type="NCBI Taxonomy" id="6954"/>
    <lineage>
        <taxon>Eukaryota</taxon>
        <taxon>Metazoa</taxon>
        <taxon>Ecdysozoa</taxon>
        <taxon>Arthropoda</taxon>
        <taxon>Chelicerata</taxon>
        <taxon>Arachnida</taxon>
        <taxon>Acari</taxon>
        <taxon>Acariformes</taxon>
        <taxon>Sarcoptiformes</taxon>
        <taxon>Astigmata</taxon>
        <taxon>Psoroptidia</taxon>
        <taxon>Analgoidea</taxon>
        <taxon>Pyroglyphidae</taxon>
        <taxon>Dermatophagoidinae</taxon>
        <taxon>Dermatophagoides</taxon>
    </lineage>
</organism>
<dbReference type="EC" id="3.1.3.2" evidence="7"/>
<dbReference type="OrthoDB" id="3388at2759"/>
<dbReference type="GO" id="GO:0004726">
    <property type="term" value="F:non-membrane spanning protein tyrosine phosphatase activity"/>
    <property type="evidence" value="ECO:0007669"/>
    <property type="project" value="InterPro"/>
</dbReference>
<reference evidence="9" key="3">
    <citation type="journal article" date="2021" name="World Allergy Organ. J.">
        <title>Chromosome-level assembly of Dermatophagoides farinae genome and transcriptome reveals two novel allergens Der f 37 and Der f 39.</title>
        <authorList>
            <person name="Chen J."/>
            <person name="Cai Z."/>
            <person name="Fan D."/>
            <person name="Hu J."/>
            <person name="Hou Y."/>
            <person name="He Y."/>
            <person name="Zhang Z."/>
            <person name="Zhao Z."/>
            <person name="Gao P."/>
            <person name="Hu W."/>
            <person name="Sun J."/>
            <person name="Li J."/>
            <person name="Ji K."/>
        </authorList>
    </citation>
    <scope>NUCLEOTIDE SEQUENCE</scope>
    <source>
        <strain evidence="9">JKM2019</strain>
    </source>
</reference>
<dbReference type="InterPro" id="IPR017867">
    <property type="entry name" value="Tyr_phospatase_low_mol_wt"/>
</dbReference>
<protein>
    <recommendedName>
        <fullName evidence="7">Low molecular weight phosphotyrosine protein phosphatase</fullName>
        <shortName evidence="7">LMW-PTP</shortName>
        <shortName evidence="7">LMW-PTPase</shortName>
        <ecNumber evidence="7">3.1.3.2</ecNumber>
        <ecNumber evidence="7">3.1.3.48</ecNumber>
    </recommendedName>
    <alternativeName>
        <fullName evidence="7">Low molecular weight cytosolic acid phosphatase</fullName>
    </alternativeName>
</protein>
<dbReference type="InterPro" id="IPR023485">
    <property type="entry name" value="Ptyr_pPase"/>
</dbReference>
<dbReference type="GO" id="GO:0003993">
    <property type="term" value="F:acid phosphatase activity"/>
    <property type="evidence" value="ECO:0007669"/>
    <property type="project" value="UniProtKB-UniRule"/>
</dbReference>
<dbReference type="PRINTS" id="PR00719">
    <property type="entry name" value="LMWPTPASE"/>
</dbReference>
<feature type="active site" description="Nucleophile" evidence="6">
    <location>
        <position position="12"/>
    </location>
</feature>
<dbReference type="SUPFAM" id="SSF52788">
    <property type="entry name" value="Phosphotyrosine protein phosphatases I"/>
    <property type="match status" value="1"/>
</dbReference>
<evidence type="ECO:0000256" key="1">
    <source>
        <dbReference type="ARBA" id="ARBA00004496"/>
    </source>
</evidence>
<sequence length="159" mass="18084">MSSNKRGVLFVCLGNICRSPIAEAVFKSLIQKRNVTDEWFCDSAATASYHTGELPDHRAIEILKERGLTTDHKARKLTKEDFTRFEWIFGMDESNISNIKRMAPSNSTSKIELLGSYDPEGQLIIEDPYYQGGNDGFIANYDQCLRCCKAFLDKMNELK</sequence>
<gene>
    <name evidence="10" type="primary">ACP1</name>
    <name evidence="10" type="ORF">DERF_000920</name>
    <name evidence="9" type="ORF">HUG17_4187</name>
</gene>
<evidence type="ECO:0000256" key="3">
    <source>
        <dbReference type="ARBA" id="ARBA00022490"/>
    </source>
</evidence>
<evidence type="ECO:0000256" key="2">
    <source>
        <dbReference type="ARBA" id="ARBA00011063"/>
    </source>
</evidence>
<dbReference type="Proteomes" id="UP000790347">
    <property type="component" value="Unassembled WGS sequence"/>
</dbReference>
<dbReference type="GO" id="GO:0005737">
    <property type="term" value="C:cytoplasm"/>
    <property type="evidence" value="ECO:0007669"/>
    <property type="project" value="UniProtKB-SubCell"/>
</dbReference>
<comment type="function">
    <text evidence="7">Acts on tyrosine phosphorylated proteins, low-MW aryl phosphates and natural and synthetic acyl phosphates.</text>
</comment>
<reference evidence="9" key="2">
    <citation type="submission" date="2020-06" db="EMBL/GenBank/DDBJ databases">
        <authorList>
            <person name="Ji K."/>
            <person name="Li J."/>
        </authorList>
    </citation>
    <scope>NUCLEOTIDE SEQUENCE</scope>
    <source>
        <strain evidence="9">JKM2019</strain>
        <tissue evidence="9">Whole body</tissue>
    </source>
</reference>
<keyword evidence="4 7" id="KW-0378">Hydrolase</keyword>
<evidence type="ECO:0000256" key="4">
    <source>
        <dbReference type="ARBA" id="ARBA00022801"/>
    </source>
</evidence>
<comment type="catalytic activity">
    <reaction evidence="7">
        <text>O-phospho-L-tyrosyl-[protein] + H2O = L-tyrosyl-[protein] + phosphate</text>
        <dbReference type="Rhea" id="RHEA:10684"/>
        <dbReference type="Rhea" id="RHEA-COMP:10136"/>
        <dbReference type="Rhea" id="RHEA-COMP:20101"/>
        <dbReference type="ChEBI" id="CHEBI:15377"/>
        <dbReference type="ChEBI" id="CHEBI:43474"/>
        <dbReference type="ChEBI" id="CHEBI:46858"/>
        <dbReference type="ChEBI" id="CHEBI:61978"/>
        <dbReference type="EC" id="3.1.3.48"/>
    </reaction>
</comment>
<dbReference type="InterPro" id="IPR050438">
    <property type="entry name" value="LMW_PTPase"/>
</dbReference>
<dbReference type="Gene3D" id="3.40.50.2300">
    <property type="match status" value="1"/>
</dbReference>
<dbReference type="SMART" id="SM00226">
    <property type="entry name" value="LMWPc"/>
    <property type="match status" value="1"/>
</dbReference>
<name>A0A922I9S2_DERFA</name>
<proteinExistence type="inferred from homology"/>
<reference evidence="10" key="4">
    <citation type="journal article" date="2022" name="Res Sq">
        <title>Comparative Genomics Reveals Insights into the Divergent Evolution of Astigmatic Mites and Household Pest Adaptations.</title>
        <authorList>
            <person name="Xiong Q."/>
            <person name="Wan A.T.-Y."/>
            <person name="Liu X.-Y."/>
            <person name="Fung C.S.-H."/>
            <person name="Xiao X."/>
            <person name="Malainual N."/>
            <person name="Hou J."/>
            <person name="Wang L."/>
            <person name="Wang M."/>
            <person name="Yang K."/>
            <person name="Cui Y."/>
            <person name="Leung E."/>
            <person name="Nong W."/>
            <person name="Shin S.-K."/>
            <person name="Au S."/>
            <person name="Jeong K.Y."/>
            <person name="Chew F.T."/>
            <person name="Hui J."/>
            <person name="Leung T.F."/>
            <person name="Tungtrongchitr A."/>
            <person name="Zhong N."/>
            <person name="Liu Z."/>
            <person name="Tsui S."/>
        </authorList>
    </citation>
    <scope>NUCLEOTIDE SEQUENCE</scope>
    <source>
        <strain evidence="10">Derf</strain>
        <tissue evidence="10">Whole organism</tissue>
    </source>
</reference>
<dbReference type="PANTHER" id="PTHR11717:SF7">
    <property type="entry name" value="LOW MOLECULAR WEIGHT PHOSPHOTYROSINE PROTEIN PHOSPHATASE"/>
    <property type="match status" value="1"/>
</dbReference>
<comment type="similarity">
    <text evidence="2 7">Belongs to the low molecular weight phosphotyrosine protein phosphatase family.</text>
</comment>
<evidence type="ECO:0000256" key="7">
    <source>
        <dbReference type="RuleBase" id="RU368115"/>
    </source>
</evidence>
<comment type="caution">
    <text evidence="10">The sequence shown here is derived from an EMBL/GenBank/DDBJ whole genome shotgun (WGS) entry which is preliminary data.</text>
</comment>
<keyword evidence="5 7" id="KW-0904">Protein phosphatase</keyword>
<dbReference type="Pfam" id="PF01451">
    <property type="entry name" value="LMWPc"/>
    <property type="match status" value="1"/>
</dbReference>
<evidence type="ECO:0000256" key="5">
    <source>
        <dbReference type="ARBA" id="ARBA00022912"/>
    </source>
</evidence>
<evidence type="ECO:0000259" key="8">
    <source>
        <dbReference type="SMART" id="SM00226"/>
    </source>
</evidence>
<dbReference type="FunFam" id="3.40.50.2300:FF:000105">
    <property type="entry name" value="Low molecular weight phosphotyrosine protein"/>
    <property type="match status" value="1"/>
</dbReference>
<evidence type="ECO:0000313" key="11">
    <source>
        <dbReference type="Proteomes" id="UP000790347"/>
    </source>
</evidence>